<evidence type="ECO:0000313" key="3">
    <source>
        <dbReference type="EMBL" id="KAK2956094.1"/>
    </source>
</evidence>
<dbReference type="Proteomes" id="UP001281761">
    <property type="component" value="Unassembled WGS sequence"/>
</dbReference>
<dbReference type="PANTHER" id="PTHR19855">
    <property type="entry name" value="WD40 REPEAT PROTEIN 12, 37"/>
    <property type="match status" value="1"/>
</dbReference>
<reference evidence="3 4" key="1">
    <citation type="journal article" date="2022" name="bioRxiv">
        <title>Genomics of Preaxostyla Flagellates Illuminates Evolutionary Transitions and the Path Towards Mitochondrial Loss.</title>
        <authorList>
            <person name="Novak L.V.F."/>
            <person name="Treitli S.C."/>
            <person name="Pyrih J."/>
            <person name="Halakuc P."/>
            <person name="Pipaliya S.V."/>
            <person name="Vacek V."/>
            <person name="Brzon O."/>
            <person name="Soukal P."/>
            <person name="Eme L."/>
            <person name="Dacks J.B."/>
            <person name="Karnkowska A."/>
            <person name="Elias M."/>
            <person name="Hampl V."/>
        </authorList>
    </citation>
    <scope>NUCLEOTIDE SEQUENCE [LARGE SCALE GENOMIC DNA]</scope>
    <source>
        <strain evidence="3">NAU3</strain>
        <tissue evidence="3">Gut</tissue>
    </source>
</reference>
<dbReference type="Gene3D" id="2.130.10.10">
    <property type="entry name" value="YVTN repeat-like/Quinoprotein amine dehydrogenase"/>
    <property type="match status" value="2"/>
</dbReference>
<keyword evidence="1" id="KW-0853">WD repeat</keyword>
<dbReference type="PROSITE" id="PS50082">
    <property type="entry name" value="WD_REPEATS_2"/>
    <property type="match status" value="1"/>
</dbReference>
<keyword evidence="4" id="KW-1185">Reference proteome</keyword>
<dbReference type="InterPro" id="IPR001680">
    <property type="entry name" value="WD40_rpt"/>
</dbReference>
<evidence type="ECO:0000256" key="2">
    <source>
        <dbReference type="SAM" id="MobiDB-lite"/>
    </source>
</evidence>
<dbReference type="Pfam" id="PF00400">
    <property type="entry name" value="WD40"/>
    <property type="match status" value="5"/>
</dbReference>
<dbReference type="InterPro" id="IPR015943">
    <property type="entry name" value="WD40/YVTN_repeat-like_dom_sf"/>
</dbReference>
<evidence type="ECO:0000313" key="4">
    <source>
        <dbReference type="Proteomes" id="UP001281761"/>
    </source>
</evidence>
<proteinExistence type="predicted"/>
<evidence type="ECO:0000256" key="1">
    <source>
        <dbReference type="PROSITE-ProRule" id="PRU00221"/>
    </source>
</evidence>
<protein>
    <submittedName>
        <fullName evidence="3">Ribosome biogenesis protein WDR12 like protein</fullName>
    </submittedName>
</protein>
<gene>
    <name evidence="3" type="ORF">BLNAU_8874</name>
</gene>
<dbReference type="SUPFAM" id="SSF50978">
    <property type="entry name" value="WD40 repeat-like"/>
    <property type="match status" value="1"/>
</dbReference>
<accession>A0ABQ9XX92</accession>
<dbReference type="PANTHER" id="PTHR19855:SF11">
    <property type="entry name" value="RIBOSOME BIOGENESIS PROTEIN WDR12"/>
    <property type="match status" value="1"/>
</dbReference>
<dbReference type="InterPro" id="IPR036322">
    <property type="entry name" value="WD40_repeat_dom_sf"/>
</dbReference>
<organism evidence="3 4">
    <name type="scientific">Blattamonas nauphoetae</name>
    <dbReference type="NCBI Taxonomy" id="2049346"/>
    <lineage>
        <taxon>Eukaryota</taxon>
        <taxon>Metamonada</taxon>
        <taxon>Preaxostyla</taxon>
        <taxon>Oxymonadida</taxon>
        <taxon>Blattamonas</taxon>
    </lineage>
</organism>
<dbReference type="SMART" id="SM00320">
    <property type="entry name" value="WD40"/>
    <property type="match status" value="6"/>
</dbReference>
<sequence length="514" mass="57885">MSSASENAEFSFTGDESLIGFEPFSIELPLSITPAQLRKDLPQLNDPQVQLPEQLLFLLHGEFLDPSKPIFDVIQKMDLSTETSLNIEIVVPSFEPPRETKSFPHDDAVMAVCQIYDKWIITGCLDGTFRIWNRAGDQLLQHRAHEYPITALEAVPSDSKKDTEFSLICGSKDSTVSVWAVKLITHIKEEPIETPSKKKKRSVPSNVEESSVTEIVTLTAHSQSVSALSVDKMNTVCATGGWDGCLFIYPLQHLLNHSNSTNPEKKRSKREGQADDSEEDNDHSTVPTPAVSLRGHRGAITGVLFEPGGHFVWTGGMDHRLIKWSISEKKPVLEMHAPNSILSLTGHFTSTSSFLTTSHVDGSCRLWTPMNAQKRTHRPYKHCLVGYATSVMWMPDSETHFLCVGHDGRVSVWDYRSHIPLHRRKVQPKKDEEEESGEYVMSANSKQLKMPEDAWTMDNYLYEREEEQSPTKILCGCTMRYRQERGRESVLLCCGCDDGTLRTFVMNTSLLKSE</sequence>
<comment type="caution">
    <text evidence="3">The sequence shown here is derived from an EMBL/GenBank/DDBJ whole genome shotgun (WGS) entry which is preliminary data.</text>
</comment>
<name>A0ABQ9XX92_9EUKA</name>
<dbReference type="PROSITE" id="PS50294">
    <property type="entry name" value="WD_REPEATS_REGION"/>
    <property type="match status" value="1"/>
</dbReference>
<dbReference type="EMBL" id="JARBJD010000059">
    <property type="protein sequence ID" value="KAK2956094.1"/>
    <property type="molecule type" value="Genomic_DNA"/>
</dbReference>
<feature type="region of interest" description="Disordered" evidence="2">
    <location>
        <begin position="258"/>
        <end position="292"/>
    </location>
</feature>
<feature type="repeat" description="WD" evidence="1">
    <location>
        <begin position="293"/>
        <end position="334"/>
    </location>
</feature>